<comment type="caution">
    <text evidence="1">The sequence shown here is derived from an EMBL/GenBank/DDBJ whole genome shotgun (WGS) entry which is preliminary data.</text>
</comment>
<keyword evidence="2" id="KW-1185">Reference proteome</keyword>
<accession>A0ABQ8UY00</accession>
<evidence type="ECO:0000313" key="2">
    <source>
        <dbReference type="Proteomes" id="UP001150217"/>
    </source>
</evidence>
<dbReference type="Proteomes" id="UP001150217">
    <property type="component" value="Unassembled WGS sequence"/>
</dbReference>
<name>A0ABQ8UY00_9AGAR</name>
<evidence type="ECO:0000313" key="1">
    <source>
        <dbReference type="EMBL" id="KAJ4465435.1"/>
    </source>
</evidence>
<sequence length="195" mass="22862">MTSGFDTSSLFVLFEGMYISFSFDIEKTLELNNCYPVDYAHLKEEVKNFPVLKYVGVLVDHTDLPLPQRKYHRVAIRPLQKGLNIPVPRFDIREDMCTPVSPETDHPLAQTSLELNKPLPWSGCYHPNFQDIEVRLPTEFRDYRNAYELTDWGLWQMRDYLGEDVERRKLPLDSQVGTTYSKNRYDNLFMLLTSS</sequence>
<gene>
    <name evidence="1" type="ORF">C8R41DRAFT_99276</name>
</gene>
<organism evidence="1 2">
    <name type="scientific">Lentinula lateritia</name>
    <dbReference type="NCBI Taxonomy" id="40482"/>
    <lineage>
        <taxon>Eukaryota</taxon>
        <taxon>Fungi</taxon>
        <taxon>Dikarya</taxon>
        <taxon>Basidiomycota</taxon>
        <taxon>Agaricomycotina</taxon>
        <taxon>Agaricomycetes</taxon>
        <taxon>Agaricomycetidae</taxon>
        <taxon>Agaricales</taxon>
        <taxon>Marasmiineae</taxon>
        <taxon>Omphalotaceae</taxon>
        <taxon>Lentinula</taxon>
    </lineage>
</organism>
<proteinExistence type="predicted"/>
<dbReference type="EMBL" id="JANVFT010000127">
    <property type="protein sequence ID" value="KAJ4465435.1"/>
    <property type="molecule type" value="Genomic_DNA"/>
</dbReference>
<protein>
    <submittedName>
        <fullName evidence="1">Uncharacterized protein</fullName>
    </submittedName>
</protein>
<reference evidence="1" key="1">
    <citation type="submission" date="2022-08" db="EMBL/GenBank/DDBJ databases">
        <title>A Global Phylogenomic Analysis of the Shiitake Genus Lentinula.</title>
        <authorList>
            <consortium name="DOE Joint Genome Institute"/>
            <person name="Sierra-Patev S."/>
            <person name="Min B."/>
            <person name="Naranjo-Ortiz M."/>
            <person name="Looney B."/>
            <person name="Konkel Z."/>
            <person name="Slot J.C."/>
            <person name="Sakamoto Y."/>
            <person name="Steenwyk J.L."/>
            <person name="Rokas A."/>
            <person name="Carro J."/>
            <person name="Camarero S."/>
            <person name="Ferreira P."/>
            <person name="Molpeceres G."/>
            <person name="Ruiz-Duenas F.J."/>
            <person name="Serrano A."/>
            <person name="Henrissat B."/>
            <person name="Drula E."/>
            <person name="Hughes K.W."/>
            <person name="Mata J.L."/>
            <person name="Ishikawa N.K."/>
            <person name="Vargas-Isla R."/>
            <person name="Ushijima S."/>
            <person name="Smith C.A."/>
            <person name="Ahrendt S."/>
            <person name="Andreopoulos W."/>
            <person name="He G."/>
            <person name="Labutti K."/>
            <person name="Lipzen A."/>
            <person name="Ng V."/>
            <person name="Riley R."/>
            <person name="Sandor L."/>
            <person name="Barry K."/>
            <person name="Martinez A.T."/>
            <person name="Xiao Y."/>
            <person name="Gibbons J.G."/>
            <person name="Terashima K."/>
            <person name="Grigoriev I.V."/>
            <person name="Hibbett D.S."/>
        </authorList>
    </citation>
    <scope>NUCLEOTIDE SEQUENCE</scope>
    <source>
        <strain evidence="1">RHP3577 ss4</strain>
    </source>
</reference>